<sequence length="318" mass="35861">MLPPGKYIPLESAIASLKRDHPEVLKAIAKAISSVDPRAEFNREIITGSKYGDSIPGFAITYGQLGAYLNTAVTRLVSVLIETEVGVIESSHVAVNREWLLNQREHAAHQPEVVREIELRSYASHGATVTPIIQPLEDQDPKAARAELRKLNVRIERSLVIRPDDERDAEIERLRIHLEASSAREKALAAKNDASDKAIKILTRENDQLRKERSSTQLPPASIATRKPDVKPRKLSNVEMRNEKARACQVQVKERAISLWRHDDYAKHRTMDMVNVIRRLADSEPEWDLPKNDAALARWISSSAPESAKRPGRPRKKK</sequence>
<evidence type="ECO:0000313" key="2">
    <source>
        <dbReference type="EMBL" id="RMO71382.1"/>
    </source>
</evidence>
<evidence type="ECO:0000256" key="1">
    <source>
        <dbReference type="SAM" id="MobiDB-lite"/>
    </source>
</evidence>
<organism evidence="2 3">
    <name type="scientific">Pseudomonas syringae pv. primulae</name>
    <dbReference type="NCBI Taxonomy" id="251707"/>
    <lineage>
        <taxon>Bacteria</taxon>
        <taxon>Pseudomonadati</taxon>
        <taxon>Pseudomonadota</taxon>
        <taxon>Gammaproteobacteria</taxon>
        <taxon>Pseudomonadales</taxon>
        <taxon>Pseudomonadaceae</taxon>
        <taxon>Pseudomonas</taxon>
    </lineage>
</organism>
<dbReference type="RefSeq" id="WP_122275362.1">
    <property type="nucleotide sequence ID" value="NZ_RBPY01000165.1"/>
</dbReference>
<dbReference type="Proteomes" id="UP000281350">
    <property type="component" value="Unassembled WGS sequence"/>
</dbReference>
<accession>A0A3M5UAJ8</accession>
<comment type="caution">
    <text evidence="2">The sequence shown here is derived from an EMBL/GenBank/DDBJ whole genome shotgun (WGS) entry which is preliminary data.</text>
</comment>
<reference evidence="2 3" key="1">
    <citation type="submission" date="2018-08" db="EMBL/GenBank/DDBJ databases">
        <title>Recombination of ecologically and evolutionarily significant loci maintains genetic cohesion in the Pseudomonas syringae species complex.</title>
        <authorList>
            <person name="Dillon M."/>
            <person name="Thakur S."/>
            <person name="Almeida R.N.D."/>
            <person name="Weir B.S."/>
            <person name="Guttman D.S."/>
        </authorList>
    </citation>
    <scope>NUCLEOTIDE SEQUENCE [LARGE SCALE GENOMIC DNA]</scope>
    <source>
        <strain evidence="2 3">ICMP 2732</strain>
    </source>
</reference>
<evidence type="ECO:0000313" key="3">
    <source>
        <dbReference type="Proteomes" id="UP000281350"/>
    </source>
</evidence>
<proteinExistence type="predicted"/>
<name>A0A3M5UAJ8_9PSED</name>
<feature type="region of interest" description="Disordered" evidence="1">
    <location>
        <begin position="208"/>
        <end position="227"/>
    </location>
</feature>
<dbReference type="AlphaFoldDB" id="A0A3M5UAJ8"/>
<dbReference type="EMBL" id="RBPY01000165">
    <property type="protein sequence ID" value="RMO71382.1"/>
    <property type="molecule type" value="Genomic_DNA"/>
</dbReference>
<gene>
    <name evidence="2" type="ORF">ALQ36_102624</name>
</gene>
<protein>
    <submittedName>
        <fullName evidence="2">Uncharacterized protein</fullName>
    </submittedName>
</protein>